<dbReference type="Proteomes" id="UP000233556">
    <property type="component" value="Unassembled WGS sequence"/>
</dbReference>
<dbReference type="Gene3D" id="2.60.120.260">
    <property type="entry name" value="Galactose-binding domain-like"/>
    <property type="match status" value="1"/>
</dbReference>
<dbReference type="Pfam" id="PF00055">
    <property type="entry name" value="Laminin_N"/>
    <property type="match status" value="1"/>
</dbReference>
<reference evidence="6" key="2">
    <citation type="submission" date="2017-12" db="EMBL/GenBank/DDBJ databases">
        <title>Genome sequence of the Bar-tailed Godwit (Limosa lapponica baueri).</title>
        <authorList>
            <person name="Lima N.C.B."/>
            <person name="Parody-Merino A.M."/>
            <person name="Battley P.F."/>
            <person name="Fidler A.E."/>
            <person name="Prosdocimi F."/>
        </authorList>
    </citation>
    <scope>NUCLEOTIDE SEQUENCE [LARGE SCALE GENOMIC DNA]</scope>
</reference>
<dbReference type="SMART" id="SM00136">
    <property type="entry name" value="LamNT"/>
    <property type="match status" value="1"/>
</dbReference>
<dbReference type="OrthoDB" id="430826at2759"/>
<feature type="domain" description="Laminin N-terminal" evidence="4">
    <location>
        <begin position="1"/>
        <end position="131"/>
    </location>
</feature>
<name>A0A2I0SZZ4_LIMLA</name>
<reference evidence="6" key="1">
    <citation type="submission" date="2017-11" db="EMBL/GenBank/DDBJ databases">
        <authorList>
            <person name="Lima N.C."/>
            <person name="Parody-Merino A.M."/>
            <person name="Battley P.F."/>
            <person name="Fidler A.E."/>
            <person name="Prosdocimi F."/>
        </authorList>
    </citation>
    <scope>NUCLEOTIDE SEQUENCE [LARGE SCALE GENOMIC DNA]</scope>
</reference>
<dbReference type="GO" id="GO:0007411">
    <property type="term" value="P:axon guidance"/>
    <property type="evidence" value="ECO:0007669"/>
    <property type="project" value="TreeGrafter"/>
</dbReference>
<dbReference type="PROSITE" id="PS51117">
    <property type="entry name" value="LAMININ_NTER"/>
    <property type="match status" value="1"/>
</dbReference>
<keyword evidence="6" id="KW-1185">Reference proteome</keyword>
<gene>
    <name evidence="5" type="ORF">llap_22580</name>
</gene>
<evidence type="ECO:0000259" key="4">
    <source>
        <dbReference type="PROSITE" id="PS51117"/>
    </source>
</evidence>
<dbReference type="GO" id="GO:0009887">
    <property type="term" value="P:animal organ morphogenesis"/>
    <property type="evidence" value="ECO:0007669"/>
    <property type="project" value="TreeGrafter"/>
</dbReference>
<evidence type="ECO:0000256" key="1">
    <source>
        <dbReference type="ARBA" id="ARBA00023157"/>
    </source>
</evidence>
<sequence>MPVFENAAFGRAAEATNTCGSPPEDYCLQMGARHASALCHRCDATDPRLHHNASFLTDFHSQEESTWWQSQSMAFGIQYPNSVNITLHLDRTLPKAFRGARSGMPSAKGRSVKRPGEGLPHPSTEPQSLGG</sequence>
<proteinExistence type="predicted"/>
<keyword evidence="1" id="KW-1015">Disulfide bond</keyword>
<keyword evidence="2" id="KW-0424">Laminin EGF-like domain</keyword>
<evidence type="ECO:0000256" key="3">
    <source>
        <dbReference type="SAM" id="MobiDB-lite"/>
    </source>
</evidence>
<dbReference type="InterPro" id="IPR050440">
    <property type="entry name" value="Laminin/Netrin_ECM"/>
</dbReference>
<evidence type="ECO:0000313" key="6">
    <source>
        <dbReference type="Proteomes" id="UP000233556"/>
    </source>
</evidence>
<organism evidence="5 6">
    <name type="scientific">Limosa lapponica baueri</name>
    <dbReference type="NCBI Taxonomy" id="1758121"/>
    <lineage>
        <taxon>Eukaryota</taxon>
        <taxon>Metazoa</taxon>
        <taxon>Chordata</taxon>
        <taxon>Craniata</taxon>
        <taxon>Vertebrata</taxon>
        <taxon>Euteleostomi</taxon>
        <taxon>Archelosauria</taxon>
        <taxon>Archosauria</taxon>
        <taxon>Dinosauria</taxon>
        <taxon>Saurischia</taxon>
        <taxon>Theropoda</taxon>
        <taxon>Coelurosauria</taxon>
        <taxon>Aves</taxon>
        <taxon>Neognathae</taxon>
        <taxon>Neoaves</taxon>
        <taxon>Charadriiformes</taxon>
        <taxon>Scolopacidae</taxon>
        <taxon>Limosa</taxon>
    </lineage>
</organism>
<accession>A0A2I0SZZ4</accession>
<evidence type="ECO:0000256" key="2">
    <source>
        <dbReference type="ARBA" id="ARBA00023292"/>
    </source>
</evidence>
<dbReference type="EMBL" id="KZ531174">
    <property type="protein sequence ID" value="PKU27116.1"/>
    <property type="molecule type" value="Genomic_DNA"/>
</dbReference>
<feature type="region of interest" description="Disordered" evidence="3">
    <location>
        <begin position="98"/>
        <end position="131"/>
    </location>
</feature>
<dbReference type="PANTHER" id="PTHR10574:SF240">
    <property type="entry name" value="LAMININ SUBUNIT GAMMA-3"/>
    <property type="match status" value="1"/>
</dbReference>
<dbReference type="InterPro" id="IPR008211">
    <property type="entry name" value="Laminin_N"/>
</dbReference>
<evidence type="ECO:0000313" key="5">
    <source>
        <dbReference type="EMBL" id="PKU27116.1"/>
    </source>
</evidence>
<dbReference type="AlphaFoldDB" id="A0A2I0SZZ4"/>
<protein>
    <submittedName>
        <fullName evidence="5">Laminin subunit gamma-3</fullName>
    </submittedName>
</protein>
<dbReference type="PANTHER" id="PTHR10574">
    <property type="entry name" value="NETRIN/LAMININ-RELATED"/>
    <property type="match status" value="1"/>
</dbReference>
<dbReference type="GO" id="GO:0005604">
    <property type="term" value="C:basement membrane"/>
    <property type="evidence" value="ECO:0007669"/>
    <property type="project" value="TreeGrafter"/>
</dbReference>
<dbReference type="GO" id="GO:0009888">
    <property type="term" value="P:tissue development"/>
    <property type="evidence" value="ECO:0007669"/>
    <property type="project" value="TreeGrafter"/>
</dbReference>